<keyword evidence="2" id="KW-1185">Reference proteome</keyword>
<comment type="caution">
    <text evidence="1">The sequence shown here is derived from an EMBL/GenBank/DDBJ whole genome shotgun (WGS) entry which is preliminary data.</text>
</comment>
<evidence type="ECO:0000313" key="2">
    <source>
        <dbReference type="Proteomes" id="UP001580430"/>
    </source>
</evidence>
<accession>A0ABV5BUT3</accession>
<evidence type="ECO:0000313" key="1">
    <source>
        <dbReference type="EMBL" id="MFB5759048.1"/>
    </source>
</evidence>
<protein>
    <submittedName>
        <fullName evidence="1">Uncharacterized protein</fullName>
    </submittedName>
</protein>
<organism evidence="1 2">
    <name type="scientific">Paenibacillus medicaginis</name>
    <dbReference type="NCBI Taxonomy" id="1470560"/>
    <lineage>
        <taxon>Bacteria</taxon>
        <taxon>Bacillati</taxon>
        <taxon>Bacillota</taxon>
        <taxon>Bacilli</taxon>
        <taxon>Bacillales</taxon>
        <taxon>Paenibacillaceae</taxon>
        <taxon>Paenibacillus</taxon>
    </lineage>
</organism>
<sequence length="71" mass="8519">MKRLKEIELQYLNKQINKTELYDDVARFLSNRKGEEFEGANWEVVELVERLNLGKSALGKIFRKSREIYNR</sequence>
<proteinExistence type="predicted"/>
<dbReference type="Proteomes" id="UP001580430">
    <property type="component" value="Unassembled WGS sequence"/>
</dbReference>
<reference evidence="1 2" key="1">
    <citation type="submission" date="2024-09" db="EMBL/GenBank/DDBJ databases">
        <title>Paenibacillus zeirhizospherea sp. nov., isolated from surface of the maize (Zea mays) roots in a horticulture field, Hungary.</title>
        <authorList>
            <person name="Marton D."/>
            <person name="Farkas M."/>
            <person name="Bedics A."/>
            <person name="Toth E."/>
            <person name="Tancsics A."/>
            <person name="Boka K."/>
            <person name="Marati G."/>
            <person name="Kriszt B."/>
            <person name="Cserhati M."/>
        </authorList>
    </citation>
    <scope>NUCLEOTIDE SEQUENCE [LARGE SCALE GENOMIC DNA]</scope>
    <source>
        <strain evidence="1 2">JCM 18446</strain>
    </source>
</reference>
<dbReference type="RefSeq" id="WP_375518300.1">
    <property type="nucleotide sequence ID" value="NZ_JBHIRY010000001.1"/>
</dbReference>
<gene>
    <name evidence="1" type="ORF">ACE5LO_01445</name>
</gene>
<dbReference type="EMBL" id="JBHIRY010000001">
    <property type="protein sequence ID" value="MFB5759048.1"/>
    <property type="molecule type" value="Genomic_DNA"/>
</dbReference>
<name>A0ABV5BUT3_9BACL</name>